<sequence length="185" mass="20713">MLSVLKVIFFKISISLGCSRINLEEVARAIHQKGAALDNCWGFVDGTIRPICRPGENLRVVYNGHKRVHCLKFQSVVPPNGMIANFFGPIGEERHDAAMLRLSGLLDQLEQHSFDQAGNPLCIYGAPAYPLRVHPQAPFRTGHLTDQEDFNLSMSKVRSSVEWVFGDIKSCFACLDFKKNLKIGR</sequence>
<feature type="signal peptide" evidence="3">
    <location>
        <begin position="1"/>
        <end position="17"/>
    </location>
</feature>
<proteinExistence type="predicted"/>
<dbReference type="EMBL" id="CALNXK010000089">
    <property type="protein sequence ID" value="CAH3150554.1"/>
    <property type="molecule type" value="Genomic_DNA"/>
</dbReference>
<evidence type="ECO:0000256" key="3">
    <source>
        <dbReference type="SAM" id="SignalP"/>
    </source>
</evidence>
<keyword evidence="6" id="KW-1185">Reference proteome</keyword>
<evidence type="ECO:0000259" key="4">
    <source>
        <dbReference type="Pfam" id="PF13359"/>
    </source>
</evidence>
<protein>
    <recommendedName>
        <fullName evidence="4">DDE Tnp4 domain-containing protein</fullName>
    </recommendedName>
</protein>
<reference evidence="5 6" key="1">
    <citation type="submission" date="2022-05" db="EMBL/GenBank/DDBJ databases">
        <authorList>
            <consortium name="Genoscope - CEA"/>
            <person name="William W."/>
        </authorList>
    </citation>
    <scope>NUCLEOTIDE SEQUENCE [LARGE SCALE GENOMIC DNA]</scope>
</reference>
<evidence type="ECO:0000313" key="6">
    <source>
        <dbReference type="Proteomes" id="UP001159405"/>
    </source>
</evidence>
<evidence type="ECO:0000256" key="2">
    <source>
        <dbReference type="ARBA" id="ARBA00022723"/>
    </source>
</evidence>
<gene>
    <name evidence="5" type="ORF">PLOB_00047669</name>
</gene>
<evidence type="ECO:0000256" key="1">
    <source>
        <dbReference type="ARBA" id="ARBA00001968"/>
    </source>
</evidence>
<dbReference type="Pfam" id="PF13359">
    <property type="entry name" value="DDE_Tnp_4"/>
    <property type="match status" value="1"/>
</dbReference>
<comment type="caution">
    <text evidence="5">The sequence shown here is derived from an EMBL/GenBank/DDBJ whole genome shotgun (WGS) entry which is preliminary data.</text>
</comment>
<feature type="domain" description="DDE Tnp4" evidence="4">
    <location>
        <begin position="44"/>
        <end position="182"/>
    </location>
</feature>
<organism evidence="5 6">
    <name type="scientific">Porites lobata</name>
    <dbReference type="NCBI Taxonomy" id="104759"/>
    <lineage>
        <taxon>Eukaryota</taxon>
        <taxon>Metazoa</taxon>
        <taxon>Cnidaria</taxon>
        <taxon>Anthozoa</taxon>
        <taxon>Hexacorallia</taxon>
        <taxon>Scleractinia</taxon>
        <taxon>Fungiina</taxon>
        <taxon>Poritidae</taxon>
        <taxon>Porites</taxon>
    </lineage>
</organism>
<name>A0ABN8PTH7_9CNID</name>
<keyword evidence="2" id="KW-0479">Metal-binding</keyword>
<keyword evidence="3" id="KW-0732">Signal</keyword>
<evidence type="ECO:0000313" key="5">
    <source>
        <dbReference type="EMBL" id="CAH3150554.1"/>
    </source>
</evidence>
<comment type="cofactor">
    <cofactor evidence="1">
        <name>a divalent metal cation</name>
        <dbReference type="ChEBI" id="CHEBI:60240"/>
    </cofactor>
</comment>
<accession>A0ABN8PTH7</accession>
<feature type="chain" id="PRO_5047159872" description="DDE Tnp4 domain-containing protein" evidence="3">
    <location>
        <begin position="18"/>
        <end position="185"/>
    </location>
</feature>
<dbReference type="InterPro" id="IPR027806">
    <property type="entry name" value="HARBI1_dom"/>
</dbReference>
<dbReference type="Proteomes" id="UP001159405">
    <property type="component" value="Unassembled WGS sequence"/>
</dbReference>